<evidence type="ECO:0000259" key="9">
    <source>
        <dbReference type="Pfam" id="PF21082"/>
    </source>
</evidence>
<dbReference type="SUPFAM" id="SSF50182">
    <property type="entry name" value="Sm-like ribonucleoproteins"/>
    <property type="match status" value="1"/>
</dbReference>
<evidence type="ECO:0000256" key="6">
    <source>
        <dbReference type="ARBA" id="ARBA00023136"/>
    </source>
</evidence>
<dbReference type="Gene3D" id="3.30.70.100">
    <property type="match status" value="1"/>
</dbReference>
<dbReference type="InterPro" id="IPR011066">
    <property type="entry name" value="MscS_channel_C_sf"/>
</dbReference>
<dbReference type="PANTHER" id="PTHR43634:SF2">
    <property type="entry name" value="LOW CONDUCTANCE MECHANOSENSITIVE CHANNEL YNAI"/>
    <property type="match status" value="1"/>
</dbReference>
<keyword evidence="6 7" id="KW-0472">Membrane</keyword>
<dbReference type="RefSeq" id="WP_039256995.1">
    <property type="nucleotide sequence ID" value="NZ_JDRY01000088.1"/>
</dbReference>
<evidence type="ECO:0000313" key="12">
    <source>
        <dbReference type="Proteomes" id="UP000030014"/>
    </source>
</evidence>
<dbReference type="Gene3D" id="2.30.30.60">
    <property type="match status" value="1"/>
</dbReference>
<evidence type="ECO:0000256" key="7">
    <source>
        <dbReference type="SAM" id="Phobius"/>
    </source>
</evidence>
<dbReference type="InterPro" id="IPR049278">
    <property type="entry name" value="MS_channel_C"/>
</dbReference>
<dbReference type="GO" id="GO:0055085">
    <property type="term" value="P:transmembrane transport"/>
    <property type="evidence" value="ECO:0007669"/>
    <property type="project" value="InterPro"/>
</dbReference>
<dbReference type="PANTHER" id="PTHR43634">
    <property type="entry name" value="OW CONDUCTANCE MECHANOSENSITIVE CHANNEL"/>
    <property type="match status" value="1"/>
</dbReference>
<keyword evidence="3" id="KW-1003">Cell membrane</keyword>
<dbReference type="GO" id="GO:0005886">
    <property type="term" value="C:plasma membrane"/>
    <property type="evidence" value="ECO:0007669"/>
    <property type="project" value="UniProtKB-SubCell"/>
</dbReference>
<sequence>MDGAQEAFQETVKTITILGQKISVDTATYIGIGVGIFFVCLILRKLFTRLIVAISLKISKKTKTQFNRKITEAFKGPMGTFFIVIGAYFAIIFFGKAFEYDLKKSILLKRILDSLIIILISKGFCNLTDEYSWLYEELSEKLNSKLDKIVFSFLAKMAKFIIITLTIIVVLSEWGYNVSGFITGIGIGGAAIAFAAKDALANIIAGFMIIFDKPFSIGDYIRTSNVEGIVEGINFRSTKIRALDKSIIVEPNSTIANGTIINLTRRNSRKLNFTIGLSYSTTKEQMQKCLYEIREMLKKNKNIINDTMHVNFNEFADSSLNIAVNCFTNTSDYTKYLKIKEDINFEIMTIVQECGTSMAFPSTSIYFENPLMKNNEVKED</sequence>
<dbReference type="InterPro" id="IPR006685">
    <property type="entry name" value="MscS_channel_2nd"/>
</dbReference>
<evidence type="ECO:0000256" key="2">
    <source>
        <dbReference type="ARBA" id="ARBA00008017"/>
    </source>
</evidence>
<dbReference type="Pfam" id="PF00924">
    <property type="entry name" value="MS_channel_2nd"/>
    <property type="match status" value="1"/>
</dbReference>
<dbReference type="Proteomes" id="UP000030014">
    <property type="component" value="Unassembled WGS sequence"/>
</dbReference>
<dbReference type="AlphaFoldDB" id="A0A0A0I507"/>
<organism evidence="11 12">
    <name type="scientific">Clostridium botulinum C/D str. DC5</name>
    <dbReference type="NCBI Taxonomy" id="1443128"/>
    <lineage>
        <taxon>Bacteria</taxon>
        <taxon>Bacillati</taxon>
        <taxon>Bacillota</taxon>
        <taxon>Clostridia</taxon>
        <taxon>Eubacteriales</taxon>
        <taxon>Clostridiaceae</taxon>
        <taxon>Clostridium</taxon>
    </lineage>
</organism>
<dbReference type="SUPFAM" id="SSF82689">
    <property type="entry name" value="Mechanosensitive channel protein MscS (YggB), C-terminal domain"/>
    <property type="match status" value="1"/>
</dbReference>
<name>A0A0A0I507_CLOBO</name>
<evidence type="ECO:0000259" key="10">
    <source>
        <dbReference type="Pfam" id="PF21088"/>
    </source>
</evidence>
<feature type="transmembrane region" description="Helical" evidence="7">
    <location>
        <begin position="73"/>
        <end position="95"/>
    </location>
</feature>
<comment type="similarity">
    <text evidence="2">Belongs to the MscS (TC 1.A.23) family.</text>
</comment>
<comment type="caution">
    <text evidence="11">The sequence shown here is derived from an EMBL/GenBank/DDBJ whole genome shotgun (WGS) entry which is preliminary data.</text>
</comment>
<evidence type="ECO:0000313" key="11">
    <source>
        <dbReference type="EMBL" id="KGM95937.1"/>
    </source>
</evidence>
<dbReference type="InterPro" id="IPR010920">
    <property type="entry name" value="LSM_dom_sf"/>
</dbReference>
<gene>
    <name evidence="11" type="ORF">Z955_13840</name>
</gene>
<feature type="transmembrane region" description="Helical" evidence="7">
    <location>
        <begin position="178"/>
        <end position="196"/>
    </location>
</feature>
<keyword evidence="5 7" id="KW-1133">Transmembrane helix</keyword>
<accession>A0A0A0I507</accession>
<dbReference type="Pfam" id="PF21088">
    <property type="entry name" value="MS_channel_1st"/>
    <property type="match status" value="1"/>
</dbReference>
<protein>
    <submittedName>
        <fullName evidence="11">Mechanosensitive ion channel protein</fullName>
    </submittedName>
</protein>
<feature type="transmembrane region" description="Helical" evidence="7">
    <location>
        <begin position="149"/>
        <end position="172"/>
    </location>
</feature>
<evidence type="ECO:0000256" key="4">
    <source>
        <dbReference type="ARBA" id="ARBA00022692"/>
    </source>
</evidence>
<dbReference type="SUPFAM" id="SSF82861">
    <property type="entry name" value="Mechanosensitive channel protein MscS (YggB), transmembrane region"/>
    <property type="match status" value="1"/>
</dbReference>
<dbReference type="InterPro" id="IPR023408">
    <property type="entry name" value="MscS_beta-dom_sf"/>
</dbReference>
<dbReference type="Pfam" id="PF21082">
    <property type="entry name" value="MS_channel_3rd"/>
    <property type="match status" value="1"/>
</dbReference>
<proteinExistence type="inferred from homology"/>
<evidence type="ECO:0000256" key="5">
    <source>
        <dbReference type="ARBA" id="ARBA00022989"/>
    </source>
</evidence>
<dbReference type="InterPro" id="IPR011014">
    <property type="entry name" value="MscS_channel_TM-2"/>
</dbReference>
<evidence type="ECO:0000259" key="8">
    <source>
        <dbReference type="Pfam" id="PF00924"/>
    </source>
</evidence>
<reference evidence="11 12" key="1">
    <citation type="submission" date="2014-01" db="EMBL/GenBank/DDBJ databases">
        <title>Plasmidome dynamics in the species complex Clostridium novyi sensu lato converts strains of independent lineages into distinctly different pathogens.</title>
        <authorList>
            <person name="Skarin H."/>
            <person name="Segerman B."/>
        </authorList>
    </citation>
    <scope>NUCLEOTIDE SEQUENCE [LARGE SCALE GENOMIC DNA]</scope>
    <source>
        <strain evidence="11 12">DC5</strain>
    </source>
</reference>
<dbReference type="InterPro" id="IPR045042">
    <property type="entry name" value="YnaI-like"/>
</dbReference>
<feature type="transmembrane region" description="Helical" evidence="7">
    <location>
        <begin position="29"/>
        <end position="52"/>
    </location>
</feature>
<keyword evidence="4 7" id="KW-0812">Transmembrane</keyword>
<feature type="domain" description="Mechanosensitive ion channel transmembrane helices 2/3" evidence="10">
    <location>
        <begin position="157"/>
        <end position="197"/>
    </location>
</feature>
<feature type="domain" description="Mechanosensitive ion channel MscS C-terminal" evidence="9">
    <location>
        <begin position="272"/>
        <end position="355"/>
    </location>
</feature>
<dbReference type="InterPro" id="IPR049142">
    <property type="entry name" value="MS_channel_1st"/>
</dbReference>
<dbReference type="EMBL" id="JDRY01000088">
    <property type="protein sequence ID" value="KGM95937.1"/>
    <property type="molecule type" value="Genomic_DNA"/>
</dbReference>
<evidence type="ECO:0000256" key="3">
    <source>
        <dbReference type="ARBA" id="ARBA00022475"/>
    </source>
</evidence>
<feature type="domain" description="Mechanosensitive ion channel MscS" evidence="8">
    <location>
        <begin position="199"/>
        <end position="265"/>
    </location>
</feature>
<evidence type="ECO:0000256" key="1">
    <source>
        <dbReference type="ARBA" id="ARBA00004651"/>
    </source>
</evidence>
<comment type="subcellular location">
    <subcellularLocation>
        <location evidence="1">Cell membrane</location>
        <topology evidence="1">Multi-pass membrane protein</topology>
    </subcellularLocation>
</comment>
<dbReference type="Gene3D" id="1.10.287.1260">
    <property type="match status" value="1"/>
</dbReference>